<keyword evidence="4" id="KW-1003">Cell membrane</keyword>
<dbReference type="Pfam" id="PF00230">
    <property type="entry name" value="MIP"/>
    <property type="match status" value="1"/>
</dbReference>
<evidence type="ECO:0000256" key="1">
    <source>
        <dbReference type="ARBA" id="ARBA00004651"/>
    </source>
</evidence>
<dbReference type="FunFam" id="1.20.1080.10:FF:000009">
    <property type="entry name" value="aquaporin-4 isoform X1"/>
    <property type="match status" value="1"/>
</dbReference>
<dbReference type="PRINTS" id="PR00783">
    <property type="entry name" value="MINTRINSICP"/>
</dbReference>
<dbReference type="PANTHER" id="PTHR19139">
    <property type="entry name" value="AQUAPORIN TRANSPORTER"/>
    <property type="match status" value="1"/>
</dbReference>
<evidence type="ECO:0000256" key="6">
    <source>
        <dbReference type="ARBA" id="ARBA00022737"/>
    </source>
</evidence>
<protein>
    <submittedName>
        <fullName evidence="13">Aquaporin-4-like</fullName>
    </submittedName>
</protein>
<evidence type="ECO:0000313" key="13">
    <source>
        <dbReference type="RefSeq" id="XP_029639018.1"/>
    </source>
</evidence>
<dbReference type="GO" id="GO:0015250">
    <property type="term" value="F:water channel activity"/>
    <property type="evidence" value="ECO:0007669"/>
    <property type="project" value="TreeGrafter"/>
</dbReference>
<dbReference type="KEGG" id="osn:115214101"/>
<keyword evidence="6" id="KW-0677">Repeat</keyword>
<dbReference type="GO" id="GO:0048878">
    <property type="term" value="P:chemical homeostasis"/>
    <property type="evidence" value="ECO:0007669"/>
    <property type="project" value="UniProtKB-ARBA"/>
</dbReference>
<dbReference type="RefSeq" id="XP_029639018.1">
    <property type="nucleotide sequence ID" value="XM_029783158.2"/>
</dbReference>
<evidence type="ECO:0000256" key="8">
    <source>
        <dbReference type="ARBA" id="ARBA00023136"/>
    </source>
</evidence>
<feature type="region of interest" description="Disordered" evidence="10">
    <location>
        <begin position="263"/>
        <end position="294"/>
    </location>
</feature>
<comment type="similarity">
    <text evidence="2 9">Belongs to the MIP/aquaporin (TC 1.A.8) family.</text>
</comment>
<dbReference type="GO" id="GO:0005886">
    <property type="term" value="C:plasma membrane"/>
    <property type="evidence" value="ECO:0007669"/>
    <property type="project" value="UniProtKB-SubCell"/>
</dbReference>
<dbReference type="InterPro" id="IPR034294">
    <property type="entry name" value="Aquaporin_transptr"/>
</dbReference>
<dbReference type="CDD" id="cd00333">
    <property type="entry name" value="MIP"/>
    <property type="match status" value="1"/>
</dbReference>
<evidence type="ECO:0000256" key="3">
    <source>
        <dbReference type="ARBA" id="ARBA00022448"/>
    </source>
</evidence>
<evidence type="ECO:0000256" key="11">
    <source>
        <dbReference type="SAM" id="Phobius"/>
    </source>
</evidence>
<evidence type="ECO:0000256" key="9">
    <source>
        <dbReference type="RuleBase" id="RU000477"/>
    </source>
</evidence>
<gene>
    <name evidence="13" type="primary">LOC115214101</name>
</gene>
<dbReference type="PANTHER" id="PTHR19139:SF199">
    <property type="entry name" value="MIP17260P"/>
    <property type="match status" value="1"/>
</dbReference>
<proteinExistence type="inferred from homology"/>
<name>A0A6P7SLY9_9MOLL</name>
<evidence type="ECO:0000256" key="2">
    <source>
        <dbReference type="ARBA" id="ARBA00006175"/>
    </source>
</evidence>
<feature type="transmembrane region" description="Helical" evidence="11">
    <location>
        <begin position="152"/>
        <end position="173"/>
    </location>
</feature>
<evidence type="ECO:0000256" key="7">
    <source>
        <dbReference type="ARBA" id="ARBA00022989"/>
    </source>
</evidence>
<reference evidence="13" key="1">
    <citation type="submission" date="2025-08" db="UniProtKB">
        <authorList>
            <consortium name="RefSeq"/>
        </authorList>
    </citation>
    <scope>IDENTIFICATION</scope>
</reference>
<evidence type="ECO:0000256" key="5">
    <source>
        <dbReference type="ARBA" id="ARBA00022692"/>
    </source>
</evidence>
<organism evidence="12 13">
    <name type="scientific">Octopus sinensis</name>
    <name type="common">East Asian common octopus</name>
    <dbReference type="NCBI Taxonomy" id="2607531"/>
    <lineage>
        <taxon>Eukaryota</taxon>
        <taxon>Metazoa</taxon>
        <taxon>Spiralia</taxon>
        <taxon>Lophotrochozoa</taxon>
        <taxon>Mollusca</taxon>
        <taxon>Cephalopoda</taxon>
        <taxon>Coleoidea</taxon>
        <taxon>Octopodiformes</taxon>
        <taxon>Octopoda</taxon>
        <taxon>Incirrata</taxon>
        <taxon>Octopodidae</taxon>
        <taxon>Octopus</taxon>
    </lineage>
</organism>
<comment type="subcellular location">
    <subcellularLocation>
        <location evidence="1">Cell membrane</location>
        <topology evidence="1">Multi-pass membrane protein</topology>
    </subcellularLocation>
</comment>
<feature type="transmembrane region" description="Helical" evidence="11">
    <location>
        <begin position="111"/>
        <end position="131"/>
    </location>
</feature>
<sequence length="294" mass="33049">MTETPFRSKLMSLKEDLKSHSFWKAVRCEFLTTLLYTFIGCGSWTLWRQEEKRQIMDERRLIEYELKIALTFGLATATLVQCVGHISGAHLNPAVTIAMLVTRNVNVLRAIFYMTAQCAGAITGAGILYGLTPFEAHGLLGVTTVHAEMTKGQAFGVEFMITFIMVFTFFANLDPKRSDMGSRSLSIGLSVTLGQLFALNYTGASMNPARSLGPAIIMQKWEDHWVYWVGPMLGGIIGGFTYEYTHDSSNQIQHFRRSFRRKQSNLRRSRSVNSSNNSMSTELTFSPTAEQPRI</sequence>
<evidence type="ECO:0000256" key="4">
    <source>
        <dbReference type="ARBA" id="ARBA00022475"/>
    </source>
</evidence>
<accession>A0A6P7SLY9</accession>
<evidence type="ECO:0000313" key="12">
    <source>
        <dbReference type="Proteomes" id="UP000515154"/>
    </source>
</evidence>
<feature type="compositionally biased region" description="Low complexity" evidence="10">
    <location>
        <begin position="271"/>
        <end position="280"/>
    </location>
</feature>
<dbReference type="InterPro" id="IPR022357">
    <property type="entry name" value="MIP_CS"/>
</dbReference>
<dbReference type="Proteomes" id="UP000515154">
    <property type="component" value="Linkage group LG1"/>
</dbReference>
<dbReference type="SUPFAM" id="SSF81338">
    <property type="entry name" value="Aquaporin-like"/>
    <property type="match status" value="1"/>
</dbReference>
<keyword evidence="7 11" id="KW-1133">Transmembrane helix</keyword>
<feature type="compositionally biased region" description="Polar residues" evidence="10">
    <location>
        <begin position="281"/>
        <end position="294"/>
    </location>
</feature>
<feature type="transmembrane region" description="Helical" evidence="11">
    <location>
        <begin position="30"/>
        <end position="47"/>
    </location>
</feature>
<evidence type="ECO:0000256" key="10">
    <source>
        <dbReference type="SAM" id="MobiDB-lite"/>
    </source>
</evidence>
<keyword evidence="8 11" id="KW-0472">Membrane</keyword>
<dbReference type="PROSITE" id="PS00221">
    <property type="entry name" value="MIP"/>
    <property type="match status" value="1"/>
</dbReference>
<dbReference type="InterPro" id="IPR023271">
    <property type="entry name" value="Aquaporin-like"/>
</dbReference>
<dbReference type="AlphaFoldDB" id="A0A6P7SLY9"/>
<keyword evidence="3 9" id="KW-0813">Transport</keyword>
<dbReference type="NCBIfam" id="TIGR00861">
    <property type="entry name" value="MIP"/>
    <property type="match status" value="1"/>
</dbReference>
<keyword evidence="12" id="KW-1185">Reference proteome</keyword>
<keyword evidence="5 9" id="KW-0812">Transmembrane</keyword>
<dbReference type="Gene3D" id="1.20.1080.10">
    <property type="entry name" value="Glycerol uptake facilitator protein"/>
    <property type="match status" value="1"/>
</dbReference>
<feature type="transmembrane region" description="Helical" evidence="11">
    <location>
        <begin position="185"/>
        <end position="204"/>
    </location>
</feature>
<feature type="transmembrane region" description="Helical" evidence="11">
    <location>
        <begin position="225"/>
        <end position="242"/>
    </location>
</feature>
<dbReference type="InterPro" id="IPR000425">
    <property type="entry name" value="MIP"/>
</dbReference>